<keyword evidence="5" id="KW-0119">Carbohydrate metabolism</keyword>
<dbReference type="Pfam" id="PF10250">
    <property type="entry name" value="O-FucT"/>
    <property type="match status" value="1"/>
</dbReference>
<organism evidence="8">
    <name type="scientific">Sesamum radiatum</name>
    <name type="common">Black benniseed</name>
    <dbReference type="NCBI Taxonomy" id="300843"/>
    <lineage>
        <taxon>Eukaryota</taxon>
        <taxon>Viridiplantae</taxon>
        <taxon>Streptophyta</taxon>
        <taxon>Embryophyta</taxon>
        <taxon>Tracheophyta</taxon>
        <taxon>Spermatophyta</taxon>
        <taxon>Magnoliopsida</taxon>
        <taxon>eudicotyledons</taxon>
        <taxon>Gunneridae</taxon>
        <taxon>Pentapetalae</taxon>
        <taxon>asterids</taxon>
        <taxon>lamiids</taxon>
        <taxon>Lamiales</taxon>
        <taxon>Pedaliaceae</taxon>
        <taxon>Sesamum</taxon>
    </lineage>
</organism>
<dbReference type="InterPro" id="IPR019378">
    <property type="entry name" value="GDP-Fuc_O-FucTrfase"/>
</dbReference>
<feature type="transmembrane region" description="Helical" evidence="7">
    <location>
        <begin position="21"/>
        <end position="41"/>
    </location>
</feature>
<gene>
    <name evidence="8" type="ORF">Sradi_6755800</name>
</gene>
<dbReference type="InterPro" id="IPR052272">
    <property type="entry name" value="GT106_glycosyltransferase"/>
</dbReference>
<dbReference type="PANTHER" id="PTHR31933:SF1">
    <property type="entry name" value="PROTEIN PECTIC ARABINOGALACTAN SYNTHESIS-RELATED"/>
    <property type="match status" value="1"/>
</dbReference>
<dbReference type="AlphaFoldDB" id="A0AAW2JT17"/>
<accession>A0AAW2JT17</accession>
<sequence>MPHYLFPNDDLHRSHPHRSKISIVILVAVVFAAVFSVTSVVRRLNAPYLCRKDGITLHCPHVKEPPSLWENPYSATTSWKPCAERREGIISDLPAENETNGYIFIHAEGGLNQQRIADGSHLWALALQKRKEGRCPLEPGEVAVMLRAMGYPKETQIYVASGQVYGGQNRMAPLRNMFPNLVTKEELATKLELDGFRKHVTSLAALDFLVCLKSDVF</sequence>
<name>A0AAW2JT17_SESRA</name>
<evidence type="ECO:0000256" key="6">
    <source>
        <dbReference type="ARBA" id="ARBA00030350"/>
    </source>
</evidence>
<evidence type="ECO:0000256" key="2">
    <source>
        <dbReference type="ARBA" id="ARBA00022676"/>
    </source>
</evidence>
<dbReference type="GO" id="GO:0016757">
    <property type="term" value="F:glycosyltransferase activity"/>
    <property type="evidence" value="ECO:0007669"/>
    <property type="project" value="UniProtKB-KW"/>
</dbReference>
<comment type="caution">
    <text evidence="8">The sequence shown here is derived from an EMBL/GenBank/DDBJ whole genome shotgun (WGS) entry which is preliminary data.</text>
</comment>
<evidence type="ECO:0000313" key="8">
    <source>
        <dbReference type="EMBL" id="KAL0297037.1"/>
    </source>
</evidence>
<keyword evidence="7" id="KW-1133">Transmembrane helix</keyword>
<reference evidence="8" key="2">
    <citation type="journal article" date="2024" name="Plant">
        <title>Genomic evolution and insights into agronomic trait innovations of Sesamum species.</title>
        <authorList>
            <person name="Miao H."/>
            <person name="Wang L."/>
            <person name="Qu L."/>
            <person name="Liu H."/>
            <person name="Sun Y."/>
            <person name="Le M."/>
            <person name="Wang Q."/>
            <person name="Wei S."/>
            <person name="Zheng Y."/>
            <person name="Lin W."/>
            <person name="Duan Y."/>
            <person name="Cao H."/>
            <person name="Xiong S."/>
            <person name="Wang X."/>
            <person name="Wei L."/>
            <person name="Li C."/>
            <person name="Ma Q."/>
            <person name="Ju M."/>
            <person name="Zhao R."/>
            <person name="Li G."/>
            <person name="Mu C."/>
            <person name="Tian Q."/>
            <person name="Mei H."/>
            <person name="Zhang T."/>
            <person name="Gao T."/>
            <person name="Zhang H."/>
        </authorList>
    </citation>
    <scope>NUCLEOTIDE SEQUENCE</scope>
    <source>
        <strain evidence="8">G02</strain>
    </source>
</reference>
<evidence type="ECO:0000256" key="4">
    <source>
        <dbReference type="ARBA" id="ARBA00023253"/>
    </source>
</evidence>
<keyword evidence="3" id="KW-0808">Transferase</keyword>
<dbReference type="PANTHER" id="PTHR31933">
    <property type="entry name" value="O-FUCOSYLTRANSFERASE 2-RELATED"/>
    <property type="match status" value="1"/>
</dbReference>
<evidence type="ECO:0000256" key="5">
    <source>
        <dbReference type="ARBA" id="ARBA00023277"/>
    </source>
</evidence>
<evidence type="ECO:0000256" key="1">
    <source>
        <dbReference type="ARBA" id="ARBA00007737"/>
    </source>
</evidence>
<feature type="non-terminal residue" evidence="8">
    <location>
        <position position="217"/>
    </location>
</feature>
<proteinExistence type="inferred from homology"/>
<evidence type="ECO:0000256" key="3">
    <source>
        <dbReference type="ARBA" id="ARBA00022679"/>
    </source>
</evidence>
<dbReference type="EMBL" id="JACGWJ010000032">
    <property type="protein sequence ID" value="KAL0297037.1"/>
    <property type="molecule type" value="Genomic_DNA"/>
</dbReference>
<keyword evidence="4" id="KW-0294">Fucose metabolism</keyword>
<comment type="similarity">
    <text evidence="1">Belongs to the glycosyltransferase GT106 family.</text>
</comment>
<dbReference type="GO" id="GO:0006004">
    <property type="term" value="P:fucose metabolic process"/>
    <property type="evidence" value="ECO:0007669"/>
    <property type="project" value="UniProtKB-KW"/>
</dbReference>
<keyword evidence="7" id="KW-0812">Transmembrane</keyword>
<protein>
    <recommendedName>
        <fullName evidence="6">O-fucosyltransferase family protein</fullName>
    </recommendedName>
</protein>
<keyword evidence="7" id="KW-0472">Membrane</keyword>
<keyword evidence="2" id="KW-0328">Glycosyltransferase</keyword>
<reference evidence="8" key="1">
    <citation type="submission" date="2020-06" db="EMBL/GenBank/DDBJ databases">
        <authorList>
            <person name="Li T."/>
            <person name="Hu X."/>
            <person name="Zhang T."/>
            <person name="Song X."/>
            <person name="Zhang H."/>
            <person name="Dai N."/>
            <person name="Sheng W."/>
            <person name="Hou X."/>
            <person name="Wei L."/>
        </authorList>
    </citation>
    <scope>NUCLEOTIDE SEQUENCE</scope>
    <source>
        <strain evidence="8">G02</strain>
        <tissue evidence="8">Leaf</tissue>
    </source>
</reference>
<evidence type="ECO:0000256" key="7">
    <source>
        <dbReference type="SAM" id="Phobius"/>
    </source>
</evidence>